<dbReference type="CDD" id="cd03384">
    <property type="entry name" value="PAP2_wunen"/>
    <property type="match status" value="1"/>
</dbReference>
<dbReference type="Gene3D" id="1.20.144.10">
    <property type="entry name" value="Phosphatidic acid phosphatase type 2/haloperoxidase"/>
    <property type="match status" value="1"/>
</dbReference>
<dbReference type="InterPro" id="IPR043216">
    <property type="entry name" value="PAP-like"/>
</dbReference>
<keyword evidence="3 6" id="KW-0812">Transmembrane</keyword>
<feature type="transmembrane region" description="Helical" evidence="6">
    <location>
        <begin position="226"/>
        <end position="245"/>
    </location>
</feature>
<feature type="domain" description="Phosphatidic acid phosphatase type 2/haloperoxidase" evidence="8">
    <location>
        <begin position="97"/>
        <end position="241"/>
    </location>
</feature>
<dbReference type="RefSeq" id="XP_002428533.1">
    <property type="nucleotide sequence ID" value="XM_002428488.1"/>
</dbReference>
<keyword evidence="5 6" id="KW-0472">Membrane</keyword>
<feature type="transmembrane region" description="Helical" evidence="6">
    <location>
        <begin position="163"/>
        <end position="183"/>
    </location>
</feature>
<dbReference type="FunCoup" id="E0VQY9">
    <property type="interactions" value="128"/>
</dbReference>
<evidence type="ECO:0000256" key="5">
    <source>
        <dbReference type="ARBA" id="ARBA00023136"/>
    </source>
</evidence>
<feature type="chain" id="PRO_5011412604" evidence="7">
    <location>
        <begin position="22"/>
        <end position="271"/>
    </location>
</feature>
<dbReference type="SMART" id="SM00014">
    <property type="entry name" value="acidPPc"/>
    <property type="match status" value="1"/>
</dbReference>
<evidence type="ECO:0000256" key="7">
    <source>
        <dbReference type="SAM" id="SignalP"/>
    </source>
</evidence>
<dbReference type="KEGG" id="phu:Phum_PHUM389600"/>
<dbReference type="OMA" id="VDCKSGY"/>
<dbReference type="GO" id="GO:0005886">
    <property type="term" value="C:plasma membrane"/>
    <property type="evidence" value="ECO:0007669"/>
    <property type="project" value="TreeGrafter"/>
</dbReference>
<dbReference type="EC" id="3.1.3.4" evidence="9"/>
<evidence type="ECO:0000256" key="2">
    <source>
        <dbReference type="ARBA" id="ARBA00008816"/>
    </source>
</evidence>
<name>E0VQY9_PEDHC</name>
<dbReference type="GO" id="GO:0007165">
    <property type="term" value="P:signal transduction"/>
    <property type="evidence" value="ECO:0007669"/>
    <property type="project" value="TreeGrafter"/>
</dbReference>
<dbReference type="GO" id="GO:0006644">
    <property type="term" value="P:phospholipid metabolic process"/>
    <property type="evidence" value="ECO:0007669"/>
    <property type="project" value="InterPro"/>
</dbReference>
<dbReference type="CTD" id="8237538"/>
<accession>E0VQY9</accession>
<keyword evidence="11" id="KW-1185">Reference proteome</keyword>
<comment type="similarity">
    <text evidence="2">Belongs to the PA-phosphatase related phosphoesterase family.</text>
</comment>
<proteinExistence type="inferred from homology"/>
<evidence type="ECO:0000259" key="8">
    <source>
        <dbReference type="SMART" id="SM00014"/>
    </source>
</evidence>
<evidence type="ECO:0000256" key="1">
    <source>
        <dbReference type="ARBA" id="ARBA00004141"/>
    </source>
</evidence>
<dbReference type="AlphaFoldDB" id="E0VQY9"/>
<evidence type="ECO:0000313" key="9">
    <source>
        <dbReference type="EMBL" id="EEB15795.1"/>
    </source>
</evidence>
<dbReference type="Pfam" id="PF01569">
    <property type="entry name" value="PAP2"/>
    <property type="match status" value="1"/>
</dbReference>
<reference evidence="9" key="2">
    <citation type="submission" date="2007-04" db="EMBL/GenBank/DDBJ databases">
        <title>The genome of the human body louse.</title>
        <authorList>
            <consortium name="The Human Body Louse Genome Consortium"/>
            <person name="Kirkness E."/>
            <person name="Walenz B."/>
            <person name="Hass B."/>
            <person name="Bruggner R."/>
            <person name="Strausberg R."/>
        </authorList>
    </citation>
    <scope>NUCLEOTIDE SEQUENCE</scope>
    <source>
        <strain evidence="9">USDA</strain>
    </source>
</reference>
<sequence>MNFQTFFFSVCIPILIFFVAGKPYERGFYCDDESLRHPYLDSTVPSWMLYTVGLGLPIAVILVIEFLTYQNSSDSRIKRKIMSKKIPNWIWECYRHIGIFGFGAGCSQLTTDIAKYTIGRLRPHFFDVCRPDINCTDPKYKNIYIENFNCQQKNQKLLKDMRLSFPSGHSSFSAYCMIFLAMYLQYKLTWKGSKLFKHVLQYTCLSLAFYTALTRISDYKHHWSDVLAGSIQGTVVAILIVVYASDIARATTFKLTKNSSYNDGINMGNAL</sequence>
<keyword evidence="4 6" id="KW-1133">Transmembrane helix</keyword>
<dbReference type="EnsemblMetazoa" id="PHUM389600-RA">
    <property type="protein sequence ID" value="PHUM389600-PA"/>
    <property type="gene ID" value="PHUM389600"/>
</dbReference>
<dbReference type="EMBL" id="AAZO01004558">
    <property type="status" value="NOT_ANNOTATED_CDS"/>
    <property type="molecule type" value="Genomic_DNA"/>
</dbReference>
<dbReference type="InParanoid" id="E0VQY9"/>
<feature type="transmembrane region" description="Helical" evidence="6">
    <location>
        <begin position="47"/>
        <end position="69"/>
    </location>
</feature>
<evidence type="ECO:0000313" key="10">
    <source>
        <dbReference type="EnsemblMetazoa" id="PHUM389600-PA"/>
    </source>
</evidence>
<dbReference type="InterPro" id="IPR000326">
    <property type="entry name" value="PAP2/HPO"/>
</dbReference>
<reference evidence="10" key="3">
    <citation type="submission" date="2020-05" db="UniProtKB">
        <authorList>
            <consortium name="EnsemblMetazoa"/>
        </authorList>
    </citation>
    <scope>IDENTIFICATION</scope>
    <source>
        <strain evidence="10">USDA</strain>
    </source>
</reference>
<dbReference type="GO" id="GO:0046839">
    <property type="term" value="P:phospholipid dephosphorylation"/>
    <property type="evidence" value="ECO:0007669"/>
    <property type="project" value="TreeGrafter"/>
</dbReference>
<dbReference type="VEuPathDB" id="VectorBase:PHUM389600"/>
<evidence type="ECO:0000313" key="11">
    <source>
        <dbReference type="Proteomes" id="UP000009046"/>
    </source>
</evidence>
<comment type="subcellular location">
    <subcellularLocation>
        <location evidence="1">Membrane</location>
        <topology evidence="1">Multi-pass membrane protein</topology>
    </subcellularLocation>
</comment>
<dbReference type="SUPFAM" id="SSF48317">
    <property type="entry name" value="Acid phosphatase/Vanadium-dependent haloperoxidase"/>
    <property type="match status" value="1"/>
</dbReference>
<dbReference type="HOGENOM" id="CLU_021458_3_2_1"/>
<keyword evidence="7" id="KW-0732">Signal</keyword>
<protein>
    <submittedName>
        <fullName evidence="9 10">Phosphatidate phosphatase, putative</fullName>
        <ecNumber evidence="9">3.1.3.4</ecNumber>
    </submittedName>
</protein>
<reference evidence="9" key="1">
    <citation type="submission" date="2007-04" db="EMBL/GenBank/DDBJ databases">
        <title>Annotation of Pediculus humanus corporis strain USDA.</title>
        <authorList>
            <person name="Kirkness E."/>
            <person name="Hannick L."/>
            <person name="Hass B."/>
            <person name="Bruggner R."/>
            <person name="Lawson D."/>
            <person name="Bidwell S."/>
            <person name="Joardar V."/>
            <person name="Caler E."/>
            <person name="Walenz B."/>
            <person name="Inman J."/>
            <person name="Schobel S."/>
            <person name="Galinsky K."/>
            <person name="Amedeo P."/>
            <person name="Strausberg R."/>
        </authorList>
    </citation>
    <scope>NUCLEOTIDE SEQUENCE</scope>
    <source>
        <strain evidence="9">USDA</strain>
    </source>
</reference>
<dbReference type="STRING" id="121224.E0VQY9"/>
<feature type="signal peptide" evidence="7">
    <location>
        <begin position="1"/>
        <end position="21"/>
    </location>
</feature>
<evidence type="ECO:0000256" key="3">
    <source>
        <dbReference type="ARBA" id="ARBA00022692"/>
    </source>
</evidence>
<dbReference type="OrthoDB" id="8907274at2759"/>
<dbReference type="PANTHER" id="PTHR10165">
    <property type="entry name" value="LIPID PHOSPHATE PHOSPHATASE"/>
    <property type="match status" value="1"/>
</dbReference>
<dbReference type="GO" id="GO:0008195">
    <property type="term" value="F:phosphatidate phosphatase activity"/>
    <property type="evidence" value="ECO:0007669"/>
    <property type="project" value="UniProtKB-EC"/>
</dbReference>
<evidence type="ECO:0000256" key="6">
    <source>
        <dbReference type="SAM" id="Phobius"/>
    </source>
</evidence>
<evidence type="ECO:0000256" key="4">
    <source>
        <dbReference type="ARBA" id="ARBA00022989"/>
    </source>
</evidence>
<dbReference type="InterPro" id="IPR036938">
    <property type="entry name" value="PAP2/HPO_sf"/>
</dbReference>
<dbReference type="Proteomes" id="UP000009046">
    <property type="component" value="Unassembled WGS sequence"/>
</dbReference>
<keyword evidence="9" id="KW-0378">Hydrolase</keyword>
<dbReference type="GeneID" id="8237538"/>
<dbReference type="PANTHER" id="PTHR10165:SF197">
    <property type="entry name" value="FI04477P-RELATED"/>
    <property type="match status" value="1"/>
</dbReference>
<gene>
    <name evidence="10" type="primary">8237538</name>
    <name evidence="9" type="ORF">Phum_PHUM389600</name>
</gene>
<organism>
    <name type="scientific">Pediculus humanus subsp. corporis</name>
    <name type="common">Body louse</name>
    <dbReference type="NCBI Taxonomy" id="121224"/>
    <lineage>
        <taxon>Eukaryota</taxon>
        <taxon>Metazoa</taxon>
        <taxon>Ecdysozoa</taxon>
        <taxon>Arthropoda</taxon>
        <taxon>Hexapoda</taxon>
        <taxon>Insecta</taxon>
        <taxon>Pterygota</taxon>
        <taxon>Neoptera</taxon>
        <taxon>Paraneoptera</taxon>
        <taxon>Psocodea</taxon>
        <taxon>Troctomorpha</taxon>
        <taxon>Phthiraptera</taxon>
        <taxon>Anoplura</taxon>
        <taxon>Pediculidae</taxon>
        <taxon>Pediculus</taxon>
    </lineage>
</organism>
<dbReference type="EMBL" id="DS235442">
    <property type="protein sequence ID" value="EEB15795.1"/>
    <property type="molecule type" value="Genomic_DNA"/>
</dbReference>
<dbReference type="eggNOG" id="KOG3030">
    <property type="taxonomic scope" value="Eukaryota"/>
</dbReference>